<proteinExistence type="predicted"/>
<evidence type="ECO:0000313" key="2">
    <source>
        <dbReference type="Proteomes" id="UP000265520"/>
    </source>
</evidence>
<evidence type="ECO:0000313" key="1">
    <source>
        <dbReference type="EMBL" id="MCI01666.1"/>
    </source>
</evidence>
<feature type="non-terminal residue" evidence="1">
    <location>
        <position position="1"/>
    </location>
</feature>
<organism evidence="1 2">
    <name type="scientific">Trifolium medium</name>
    <dbReference type="NCBI Taxonomy" id="97028"/>
    <lineage>
        <taxon>Eukaryota</taxon>
        <taxon>Viridiplantae</taxon>
        <taxon>Streptophyta</taxon>
        <taxon>Embryophyta</taxon>
        <taxon>Tracheophyta</taxon>
        <taxon>Spermatophyta</taxon>
        <taxon>Magnoliopsida</taxon>
        <taxon>eudicotyledons</taxon>
        <taxon>Gunneridae</taxon>
        <taxon>Pentapetalae</taxon>
        <taxon>rosids</taxon>
        <taxon>fabids</taxon>
        <taxon>Fabales</taxon>
        <taxon>Fabaceae</taxon>
        <taxon>Papilionoideae</taxon>
        <taxon>50 kb inversion clade</taxon>
        <taxon>NPAAA clade</taxon>
        <taxon>Hologalegina</taxon>
        <taxon>IRL clade</taxon>
        <taxon>Trifolieae</taxon>
        <taxon>Trifolium</taxon>
    </lineage>
</organism>
<accession>A0A392NRG8</accession>
<dbReference type="EMBL" id="LXQA010046766">
    <property type="protein sequence ID" value="MCI01666.1"/>
    <property type="molecule type" value="Genomic_DNA"/>
</dbReference>
<dbReference type="Proteomes" id="UP000265520">
    <property type="component" value="Unassembled WGS sequence"/>
</dbReference>
<name>A0A392NRG8_9FABA</name>
<sequence>RELVFSGNFLGRVGVFSDSLETEGCLSDLCVESSGQINFDLRSGVGLCPQVWVRVCFGVSFGGPGVKRWWNLNERPS</sequence>
<reference evidence="1 2" key="1">
    <citation type="journal article" date="2018" name="Front. Plant Sci.">
        <title>Red Clover (Trifolium pratense) and Zigzag Clover (T. medium) - A Picture of Genomic Similarities and Differences.</title>
        <authorList>
            <person name="Dluhosova J."/>
            <person name="Istvanek J."/>
            <person name="Nedelnik J."/>
            <person name="Repkova J."/>
        </authorList>
    </citation>
    <scope>NUCLEOTIDE SEQUENCE [LARGE SCALE GENOMIC DNA]</scope>
    <source>
        <strain evidence="2">cv. 10/8</strain>
        <tissue evidence="1">Leaf</tissue>
    </source>
</reference>
<comment type="caution">
    <text evidence="1">The sequence shown here is derived from an EMBL/GenBank/DDBJ whole genome shotgun (WGS) entry which is preliminary data.</text>
</comment>
<dbReference type="AlphaFoldDB" id="A0A392NRG8"/>
<keyword evidence="2" id="KW-1185">Reference proteome</keyword>
<protein>
    <submittedName>
        <fullName evidence="1">Uncharacterized protein</fullName>
    </submittedName>
</protein>